<dbReference type="Proteomes" id="UP001487740">
    <property type="component" value="Unassembled WGS sequence"/>
</dbReference>
<accession>A0AAW0SRD5</accession>
<feature type="region of interest" description="Disordered" evidence="1">
    <location>
        <begin position="191"/>
        <end position="225"/>
    </location>
</feature>
<feature type="compositionally biased region" description="Polar residues" evidence="1">
    <location>
        <begin position="99"/>
        <end position="117"/>
    </location>
</feature>
<dbReference type="AlphaFoldDB" id="A0AAW0SRD5"/>
<name>A0AAW0SRD5_SCYPA</name>
<feature type="compositionally biased region" description="Pro residues" evidence="1">
    <location>
        <begin position="204"/>
        <end position="219"/>
    </location>
</feature>
<protein>
    <recommendedName>
        <fullName evidence="4">Reverse transcriptase domain-containing protein</fullName>
    </recommendedName>
</protein>
<comment type="caution">
    <text evidence="2">The sequence shown here is derived from an EMBL/GenBank/DDBJ whole genome shotgun (WGS) entry which is preliminary data.</text>
</comment>
<sequence length="482" mass="50906">MTNNDSKTHHVMDCAKSVTTTGHYSGPCALAYSGPASFNVLEEDLVISGDEEVWPHLSEDGGTRQLSSAVVPAPLPHYQTSCDLLTTSSASISRRTIDDANTSGDDVIPTSKSSRTFPSDGAPAANDYPPLEVCLVLWPSRLSFLPPLRPGPIVDGENAATPSPPLPPAVTANWQCPCCHERGVNAWHGWSRRRSAASVQSRTAPPPPSSAPPPSPPKTLPTLSDSTSPLLPRILALQTVVENLKPCSASLESSLDTLEANINKVAASQTVMEASVATLTQAHHTVIEKLSTLTQRFEPWATRAGVLPVLSTPASTAACAAFSTPSHAAACATSSTPSSAAPRQGTHHYLAELYSRLFSSSVLAFIDLKSAFDVANRDIILDQLVDFEVKEHLLKGLTTSINSTTTRSATTVASTVGWSAGQETKWWLPGYVWAADKCGKSPGRKTCLISLALFATSPTGPLVPALPGLTLAQVCQHLSHGT</sequence>
<dbReference type="EMBL" id="JARAKH010000047">
    <property type="protein sequence ID" value="KAK8377546.1"/>
    <property type="molecule type" value="Genomic_DNA"/>
</dbReference>
<proteinExistence type="predicted"/>
<organism evidence="2 3">
    <name type="scientific">Scylla paramamosain</name>
    <name type="common">Mud crab</name>
    <dbReference type="NCBI Taxonomy" id="85552"/>
    <lineage>
        <taxon>Eukaryota</taxon>
        <taxon>Metazoa</taxon>
        <taxon>Ecdysozoa</taxon>
        <taxon>Arthropoda</taxon>
        <taxon>Crustacea</taxon>
        <taxon>Multicrustacea</taxon>
        <taxon>Malacostraca</taxon>
        <taxon>Eumalacostraca</taxon>
        <taxon>Eucarida</taxon>
        <taxon>Decapoda</taxon>
        <taxon>Pleocyemata</taxon>
        <taxon>Brachyura</taxon>
        <taxon>Eubrachyura</taxon>
        <taxon>Portunoidea</taxon>
        <taxon>Portunidae</taxon>
        <taxon>Portuninae</taxon>
        <taxon>Scylla</taxon>
    </lineage>
</organism>
<feature type="region of interest" description="Disordered" evidence="1">
    <location>
        <begin position="97"/>
        <end position="123"/>
    </location>
</feature>
<reference evidence="2 3" key="1">
    <citation type="submission" date="2023-03" db="EMBL/GenBank/DDBJ databases">
        <title>High-quality genome of Scylla paramamosain provides insights in environmental adaptation.</title>
        <authorList>
            <person name="Zhang L."/>
        </authorList>
    </citation>
    <scope>NUCLEOTIDE SEQUENCE [LARGE SCALE GENOMIC DNA]</scope>
    <source>
        <strain evidence="2">LZ_2023a</strain>
        <tissue evidence="2">Muscle</tissue>
    </source>
</reference>
<evidence type="ECO:0000313" key="3">
    <source>
        <dbReference type="Proteomes" id="UP001487740"/>
    </source>
</evidence>
<evidence type="ECO:0008006" key="4">
    <source>
        <dbReference type="Google" id="ProtNLM"/>
    </source>
</evidence>
<evidence type="ECO:0000313" key="2">
    <source>
        <dbReference type="EMBL" id="KAK8377546.1"/>
    </source>
</evidence>
<evidence type="ECO:0000256" key="1">
    <source>
        <dbReference type="SAM" id="MobiDB-lite"/>
    </source>
</evidence>
<gene>
    <name evidence="2" type="ORF">O3P69_013882</name>
</gene>
<keyword evidence="3" id="KW-1185">Reference proteome</keyword>